<reference evidence="1 2" key="1">
    <citation type="submission" date="2019-12" db="EMBL/GenBank/DDBJ databases">
        <authorList>
            <person name="Alioto T."/>
            <person name="Alioto T."/>
            <person name="Gomez Garrido J."/>
        </authorList>
    </citation>
    <scope>NUCLEOTIDE SEQUENCE [LARGE SCALE GENOMIC DNA]</scope>
</reference>
<organism evidence="1 2">
    <name type="scientific">Olea europaea subsp. europaea</name>
    <dbReference type="NCBI Taxonomy" id="158383"/>
    <lineage>
        <taxon>Eukaryota</taxon>
        <taxon>Viridiplantae</taxon>
        <taxon>Streptophyta</taxon>
        <taxon>Embryophyta</taxon>
        <taxon>Tracheophyta</taxon>
        <taxon>Spermatophyta</taxon>
        <taxon>Magnoliopsida</taxon>
        <taxon>eudicotyledons</taxon>
        <taxon>Gunneridae</taxon>
        <taxon>Pentapetalae</taxon>
        <taxon>asterids</taxon>
        <taxon>lamiids</taxon>
        <taxon>Lamiales</taxon>
        <taxon>Oleaceae</taxon>
        <taxon>Oleeae</taxon>
        <taxon>Olea</taxon>
    </lineage>
</organism>
<sequence length="64" mass="7197">MGGGCCLCRRMQMIVSISFKWTEVPSFLVDVAMALIEEELGQQWCNIYSELSSSLIAIDNLNDH</sequence>
<protein>
    <submittedName>
        <fullName evidence="1">Aarf domain-containing kinase, chloroplastic</fullName>
    </submittedName>
</protein>
<keyword evidence="2" id="KW-1185">Reference proteome</keyword>
<gene>
    <name evidence="1" type="ORF">OLEA9_A037338</name>
</gene>
<accession>A0A8S0URM6</accession>
<keyword evidence="1" id="KW-0418">Kinase</keyword>
<dbReference type="Proteomes" id="UP000594638">
    <property type="component" value="Unassembled WGS sequence"/>
</dbReference>
<keyword evidence="1" id="KW-0808">Transferase</keyword>
<dbReference type="Gramene" id="OE9A037338T1">
    <property type="protein sequence ID" value="OE9A037338C1"/>
    <property type="gene ID" value="OE9A037338"/>
</dbReference>
<name>A0A8S0URM6_OLEEU</name>
<evidence type="ECO:0000313" key="2">
    <source>
        <dbReference type="Proteomes" id="UP000594638"/>
    </source>
</evidence>
<dbReference type="AlphaFoldDB" id="A0A8S0URM6"/>
<dbReference type="Gramene" id="OE9A037338T2">
    <property type="protein sequence ID" value="OE9A037338C2"/>
    <property type="gene ID" value="OE9A037338"/>
</dbReference>
<evidence type="ECO:0000313" key="1">
    <source>
        <dbReference type="EMBL" id="CAA3021596.1"/>
    </source>
</evidence>
<dbReference type="GO" id="GO:0016301">
    <property type="term" value="F:kinase activity"/>
    <property type="evidence" value="ECO:0007669"/>
    <property type="project" value="UniProtKB-KW"/>
</dbReference>
<proteinExistence type="predicted"/>
<dbReference type="EMBL" id="CACTIH010009057">
    <property type="protein sequence ID" value="CAA3021596.1"/>
    <property type="molecule type" value="Genomic_DNA"/>
</dbReference>
<dbReference type="OrthoDB" id="1931925at2759"/>
<comment type="caution">
    <text evidence="1">The sequence shown here is derived from an EMBL/GenBank/DDBJ whole genome shotgun (WGS) entry which is preliminary data.</text>
</comment>